<protein>
    <submittedName>
        <fullName evidence="2">Uncharacterized protein</fullName>
    </submittedName>
</protein>
<proteinExistence type="predicted"/>
<keyword evidence="3" id="KW-1185">Reference proteome</keyword>
<evidence type="ECO:0000256" key="1">
    <source>
        <dbReference type="SAM" id="MobiDB-lite"/>
    </source>
</evidence>
<sequence>MTRCGRQFTTSVSQGNTMVFYDSAEEEEEDQQQDEEVFDDEAIPTNEEEEEEEIENCNIPEYVATKEYVNDQLEHARQLSAQDASIALHHELHQVKLKLQSVSDTQSRCLRQWTVNDAFNADLYRISNTAPPQDEKDVANKAYVDRHINIIKTHLAKIPKLRCSKLGNVNVMKKRLVNVAPPVRKEDGATKAYVDEKIKKEIAKLRV</sequence>
<evidence type="ECO:0000313" key="2">
    <source>
        <dbReference type="EMBL" id="KAK7866557.1"/>
    </source>
</evidence>
<dbReference type="EMBL" id="JAZDUA010000143">
    <property type="protein sequence ID" value="KAK7866557.1"/>
    <property type="molecule type" value="Genomic_DNA"/>
</dbReference>
<name>A0AAN9VQH2_9ORTH</name>
<reference evidence="2 3" key="1">
    <citation type="submission" date="2024-03" db="EMBL/GenBank/DDBJ databases">
        <title>The genome assembly and annotation of the cricket Gryllus longicercus Weissman &amp; Gray.</title>
        <authorList>
            <person name="Szrajer S."/>
            <person name="Gray D."/>
            <person name="Ylla G."/>
        </authorList>
    </citation>
    <scope>NUCLEOTIDE SEQUENCE [LARGE SCALE GENOMIC DNA]</scope>
    <source>
        <strain evidence="2">DAG 2021-001</strain>
        <tissue evidence="2">Whole body minus gut</tissue>
    </source>
</reference>
<organism evidence="2 3">
    <name type="scientific">Gryllus longicercus</name>
    <dbReference type="NCBI Taxonomy" id="2509291"/>
    <lineage>
        <taxon>Eukaryota</taxon>
        <taxon>Metazoa</taxon>
        <taxon>Ecdysozoa</taxon>
        <taxon>Arthropoda</taxon>
        <taxon>Hexapoda</taxon>
        <taxon>Insecta</taxon>
        <taxon>Pterygota</taxon>
        <taxon>Neoptera</taxon>
        <taxon>Polyneoptera</taxon>
        <taxon>Orthoptera</taxon>
        <taxon>Ensifera</taxon>
        <taxon>Gryllidea</taxon>
        <taxon>Grylloidea</taxon>
        <taxon>Gryllidae</taxon>
        <taxon>Gryllinae</taxon>
        <taxon>Gryllus</taxon>
    </lineage>
</organism>
<feature type="region of interest" description="Disordered" evidence="1">
    <location>
        <begin position="23"/>
        <end position="54"/>
    </location>
</feature>
<evidence type="ECO:0000313" key="3">
    <source>
        <dbReference type="Proteomes" id="UP001378592"/>
    </source>
</evidence>
<accession>A0AAN9VQH2</accession>
<comment type="caution">
    <text evidence="2">The sequence shown here is derived from an EMBL/GenBank/DDBJ whole genome shotgun (WGS) entry which is preliminary data.</text>
</comment>
<dbReference type="AlphaFoldDB" id="A0AAN9VQH2"/>
<dbReference type="Proteomes" id="UP001378592">
    <property type="component" value="Unassembled WGS sequence"/>
</dbReference>
<gene>
    <name evidence="2" type="ORF">R5R35_010406</name>
</gene>